<reference evidence="1" key="1">
    <citation type="submission" date="2020-05" db="EMBL/GenBank/DDBJ databases">
        <title>Large-scale comparative analyses of tick genomes elucidate their genetic diversity and vector capacities.</title>
        <authorList>
            <person name="Jia N."/>
            <person name="Wang J."/>
            <person name="Shi W."/>
            <person name="Du L."/>
            <person name="Sun Y."/>
            <person name="Zhan W."/>
            <person name="Jiang J."/>
            <person name="Wang Q."/>
            <person name="Zhang B."/>
            <person name="Ji P."/>
            <person name="Sakyi L.B."/>
            <person name="Cui X."/>
            <person name="Yuan T."/>
            <person name="Jiang B."/>
            <person name="Yang W."/>
            <person name="Lam T.T.-Y."/>
            <person name="Chang Q."/>
            <person name="Ding S."/>
            <person name="Wang X."/>
            <person name="Zhu J."/>
            <person name="Ruan X."/>
            <person name="Zhao L."/>
            <person name="Wei J."/>
            <person name="Que T."/>
            <person name="Du C."/>
            <person name="Cheng J."/>
            <person name="Dai P."/>
            <person name="Han X."/>
            <person name="Huang E."/>
            <person name="Gao Y."/>
            <person name="Liu J."/>
            <person name="Shao H."/>
            <person name="Ye R."/>
            <person name="Li L."/>
            <person name="Wei W."/>
            <person name="Wang X."/>
            <person name="Wang C."/>
            <person name="Yang T."/>
            <person name="Huo Q."/>
            <person name="Li W."/>
            <person name="Guo W."/>
            <person name="Chen H."/>
            <person name="Zhou L."/>
            <person name="Ni X."/>
            <person name="Tian J."/>
            <person name="Zhou Y."/>
            <person name="Sheng Y."/>
            <person name="Liu T."/>
            <person name="Pan Y."/>
            <person name="Xia L."/>
            <person name="Li J."/>
            <person name="Zhao F."/>
            <person name="Cao W."/>
        </authorList>
    </citation>
    <scope>NUCLEOTIDE SEQUENCE</scope>
    <source>
        <strain evidence="1">Hyas-2018</strain>
    </source>
</reference>
<dbReference type="EMBL" id="CM023482">
    <property type="protein sequence ID" value="KAH6939435.1"/>
    <property type="molecule type" value="Genomic_DNA"/>
</dbReference>
<proteinExistence type="predicted"/>
<protein>
    <submittedName>
        <fullName evidence="1">Uncharacterized protein</fullName>
    </submittedName>
</protein>
<comment type="caution">
    <text evidence="1">The sequence shown here is derived from an EMBL/GenBank/DDBJ whole genome shotgun (WGS) entry which is preliminary data.</text>
</comment>
<organism evidence="1 2">
    <name type="scientific">Hyalomma asiaticum</name>
    <name type="common">Tick</name>
    <dbReference type="NCBI Taxonomy" id="266040"/>
    <lineage>
        <taxon>Eukaryota</taxon>
        <taxon>Metazoa</taxon>
        <taxon>Ecdysozoa</taxon>
        <taxon>Arthropoda</taxon>
        <taxon>Chelicerata</taxon>
        <taxon>Arachnida</taxon>
        <taxon>Acari</taxon>
        <taxon>Parasitiformes</taxon>
        <taxon>Ixodida</taxon>
        <taxon>Ixodoidea</taxon>
        <taxon>Ixodidae</taxon>
        <taxon>Hyalomminae</taxon>
        <taxon>Hyalomma</taxon>
    </lineage>
</organism>
<name>A0ACB7SXV7_HYAAI</name>
<dbReference type="Proteomes" id="UP000821845">
    <property type="component" value="Chromosome 2"/>
</dbReference>
<sequence length="632" mass="68507">MPPKPPARSSPSSPAACRSVDSVKQNGAKSATPASPEVARSDLLSGALEGFADGGSPASIEGNTHVILGNGWYQTRVLIAASLAAAVMLSQALVYELIGRPVDHWCSPPKDMRHLPAYEWRNAAIPIDVDGHFSQCTVYDPPFPENDTAERRVVECQEWDYDSSNRADSIVSRWDLVCGRRWLYDLSVLAYMLSAVIFVPVSGAISDRLGRRLVILMAAGALLCASVGVAIAETLPFFLTARLLVSASCNAITMIISVLLYEVVEKEQRTLYVVCGTGIGVTVPVPFLKAVGVLEPRWALANAMFVVAAALLTLLCYSLEEPNGPCSLLRKMNGTDMDKARNSVRLLRAQIRQQEVQHTTSSTGLFKSETGSMTIISRAIFRRQVASVVICFVSLTFLFYVFLFQGQLSRVYEAAAHLVIQSCIYFATCRVTGIKEERGTLTTMMLLLSLSTAAHAVAKLQDFQFAVFFLRSLVLAICSACLSVAYAYTANVCPVSIRSTGLCLAYSCGRVGGLLGVVVAKRGIERDNELAFSAIMVLLVLSSAAAIQWLPEVFIKRSPKKVKAPEAMSPEQRKEALKESIASPTRAKKSHRQRGTRSSKSRSKAASPEPVDVGSNTVKKAASPILQQKGRT</sequence>
<evidence type="ECO:0000313" key="1">
    <source>
        <dbReference type="EMBL" id="KAH6939435.1"/>
    </source>
</evidence>
<accession>A0ACB7SXV7</accession>
<gene>
    <name evidence="1" type="ORF">HPB50_017833</name>
</gene>
<keyword evidence="2" id="KW-1185">Reference proteome</keyword>
<evidence type="ECO:0000313" key="2">
    <source>
        <dbReference type="Proteomes" id="UP000821845"/>
    </source>
</evidence>